<dbReference type="Pfam" id="PF10758">
    <property type="entry name" value="DUF2586"/>
    <property type="match status" value="1"/>
</dbReference>
<dbReference type="InterPro" id="IPR019694">
    <property type="entry name" value="Phage_HP1_Orf23"/>
</dbReference>
<name>A0A1V9EIC8_9BACT</name>
<dbReference type="OrthoDB" id="1318179at2"/>
<accession>A0A1V9EIC8</accession>
<comment type="caution">
    <text evidence="1">The sequence shown here is derived from an EMBL/GenBank/DDBJ whole genome shotgun (WGS) entry which is preliminary data.</text>
</comment>
<dbReference type="RefSeq" id="WP_081202223.1">
    <property type="nucleotide sequence ID" value="NZ_FOCZ01000021.1"/>
</dbReference>
<evidence type="ECO:0000313" key="1">
    <source>
        <dbReference type="EMBL" id="OQP45889.1"/>
    </source>
</evidence>
<dbReference type="Proteomes" id="UP000192610">
    <property type="component" value="Unassembled WGS sequence"/>
</dbReference>
<gene>
    <name evidence="1" type="ORF">A4H97_32120</name>
</gene>
<dbReference type="STRING" id="354355.SAMN05660816_06506"/>
<dbReference type="AlphaFoldDB" id="A0A1V9EIC8"/>
<proteinExistence type="predicted"/>
<sequence length="381" mass="40101">MSLPKVSILYSNGNLLQDVDAVDGIAALCGTGSTAGLLGVPTTVYSLEDAEGKGFTEAAEPDLYRHLKEFYGELSGNQELHIMLVPNTMTMDQMLDNTNEAGAKKLIADAQGKVRLLGVFHKPAAGYNGGTDFIDTQVGAAITKAKAFAEARLAELVPIRILIEGRVVNASASNTLQPKTSSNGYAGVVVGGTRPDGSASVGLALGRAVKYGAHIKLGKVANGPLSITTAYIGDKLIKDVTGLAELHDAGFISFMQHPQKAGFYFGIDRMSSSDDYRLLAYGRVVDKAAVIAAAVYVEDLESEVAVDADGKIAVGILSHLKAKITQQINVAMADQISGVEVYINPAQNVISTGKLSVQLRIRPFGYTSFIDVDLGLVAPAI</sequence>
<protein>
    <recommendedName>
        <fullName evidence="3">DUF2586 family protein</fullName>
    </recommendedName>
</protein>
<keyword evidence="2" id="KW-1185">Reference proteome</keyword>
<organism evidence="1 2">
    <name type="scientific">Niastella yeongjuensis</name>
    <dbReference type="NCBI Taxonomy" id="354355"/>
    <lineage>
        <taxon>Bacteria</taxon>
        <taxon>Pseudomonadati</taxon>
        <taxon>Bacteroidota</taxon>
        <taxon>Chitinophagia</taxon>
        <taxon>Chitinophagales</taxon>
        <taxon>Chitinophagaceae</taxon>
        <taxon>Niastella</taxon>
    </lineage>
</organism>
<evidence type="ECO:0008006" key="3">
    <source>
        <dbReference type="Google" id="ProtNLM"/>
    </source>
</evidence>
<reference evidence="2" key="1">
    <citation type="submission" date="2016-04" db="EMBL/GenBank/DDBJ databases">
        <authorList>
            <person name="Chen L."/>
            <person name="Zhuang W."/>
            <person name="Wang G."/>
        </authorList>
    </citation>
    <scope>NUCLEOTIDE SEQUENCE [LARGE SCALE GENOMIC DNA]</scope>
    <source>
        <strain evidence="2">17621</strain>
    </source>
</reference>
<dbReference type="EMBL" id="LVXG01000027">
    <property type="protein sequence ID" value="OQP45889.1"/>
    <property type="molecule type" value="Genomic_DNA"/>
</dbReference>
<evidence type="ECO:0000313" key="2">
    <source>
        <dbReference type="Proteomes" id="UP000192610"/>
    </source>
</evidence>